<gene>
    <name evidence="2" type="ORF">DV701_08415</name>
</gene>
<keyword evidence="1" id="KW-1133">Transmembrane helix</keyword>
<dbReference type="AlphaFoldDB" id="A0A345NM92"/>
<keyword evidence="3" id="KW-1185">Reference proteome</keyword>
<feature type="transmembrane region" description="Helical" evidence="1">
    <location>
        <begin position="32"/>
        <end position="52"/>
    </location>
</feature>
<feature type="transmembrane region" description="Helical" evidence="1">
    <location>
        <begin position="229"/>
        <end position="247"/>
    </location>
</feature>
<sequence>MTTTHAEAARQDHAVQWVRVARLLTTEALRHLFWAIGVLVAIVVVGSLVAWWQGWEIVPADVGPAELFVQVTADTSGVRIVASWVVFVVGAAIAAIVNQAVLASRTRVLVGAGATRRSVATGLVSSMLAMTALVLVYAGVVLLVVGAGHGPGVAAAGASSGSGLLLLMVRLTGALVLGMTGAMLVVALFQRWQWWVGAVVLAVFFWVAPALLAIVLPPVWAWLEAAAGWWGSNLVLAVGTLVVYWLVARRVPVR</sequence>
<name>A0A345NM92_9MICO</name>
<dbReference type="EMBL" id="CP031229">
    <property type="protein sequence ID" value="AXH96150.1"/>
    <property type="molecule type" value="Genomic_DNA"/>
</dbReference>
<reference evidence="2 3" key="1">
    <citation type="submission" date="2018-07" db="EMBL/GenBank/DDBJ databases">
        <title>Complete genome sequencing of Ornithinimicrobium sp. AMA3305.</title>
        <authorList>
            <person name="Bae J.-W."/>
        </authorList>
    </citation>
    <scope>NUCLEOTIDE SEQUENCE [LARGE SCALE GENOMIC DNA]</scope>
    <source>
        <strain evidence="2 3">AMA3305</strain>
    </source>
</reference>
<keyword evidence="1" id="KW-0472">Membrane</keyword>
<proteinExistence type="predicted"/>
<dbReference type="Proteomes" id="UP000253790">
    <property type="component" value="Chromosome"/>
</dbReference>
<feature type="transmembrane region" description="Helical" evidence="1">
    <location>
        <begin position="123"/>
        <end position="145"/>
    </location>
</feature>
<evidence type="ECO:0000313" key="3">
    <source>
        <dbReference type="Proteomes" id="UP000253790"/>
    </source>
</evidence>
<evidence type="ECO:0000313" key="2">
    <source>
        <dbReference type="EMBL" id="AXH96150.1"/>
    </source>
</evidence>
<feature type="transmembrane region" description="Helical" evidence="1">
    <location>
        <begin position="165"/>
        <end position="189"/>
    </location>
</feature>
<feature type="transmembrane region" description="Helical" evidence="1">
    <location>
        <begin position="81"/>
        <end position="102"/>
    </location>
</feature>
<accession>A0A345NM92</accession>
<evidence type="ECO:0000256" key="1">
    <source>
        <dbReference type="SAM" id="Phobius"/>
    </source>
</evidence>
<protein>
    <submittedName>
        <fullName evidence="2">Uncharacterized protein</fullName>
    </submittedName>
</protein>
<feature type="transmembrane region" description="Helical" evidence="1">
    <location>
        <begin position="196"/>
        <end position="223"/>
    </location>
</feature>
<dbReference type="KEGG" id="orn:DV701_08415"/>
<dbReference type="OrthoDB" id="9974318at2"/>
<dbReference type="RefSeq" id="WP_114927915.1">
    <property type="nucleotide sequence ID" value="NZ_CP031229.1"/>
</dbReference>
<organism evidence="2 3">
    <name type="scientific">Ornithinimicrobium avium</name>
    <dbReference type="NCBI Taxonomy" id="2283195"/>
    <lineage>
        <taxon>Bacteria</taxon>
        <taxon>Bacillati</taxon>
        <taxon>Actinomycetota</taxon>
        <taxon>Actinomycetes</taxon>
        <taxon>Micrococcales</taxon>
        <taxon>Ornithinimicrobiaceae</taxon>
        <taxon>Ornithinimicrobium</taxon>
    </lineage>
</organism>
<keyword evidence="1" id="KW-0812">Transmembrane</keyword>